<evidence type="ECO:0000256" key="4">
    <source>
        <dbReference type="ARBA" id="ARBA00023157"/>
    </source>
</evidence>
<keyword evidence="3" id="KW-0677">Repeat</keyword>
<feature type="transmembrane region" description="Helical" evidence="7">
    <location>
        <begin position="425"/>
        <end position="448"/>
    </location>
</feature>
<dbReference type="SMART" id="SM00181">
    <property type="entry name" value="EGF"/>
    <property type="match status" value="2"/>
</dbReference>
<accession>C3XS82</accession>
<keyword evidence="1 5" id="KW-0245">EGF-like domain</keyword>
<dbReference type="PROSITE" id="PS00022">
    <property type="entry name" value="EGF_1"/>
    <property type="match status" value="1"/>
</dbReference>
<keyword evidence="4 5" id="KW-1015">Disulfide bond</keyword>
<feature type="region of interest" description="Disordered" evidence="6">
    <location>
        <begin position="276"/>
        <end position="353"/>
    </location>
</feature>
<dbReference type="PROSITE" id="PS01186">
    <property type="entry name" value="EGF_2"/>
    <property type="match status" value="1"/>
</dbReference>
<keyword evidence="2" id="KW-0732">Signal</keyword>
<gene>
    <name evidence="9" type="ORF">BRAFLDRAFT_89970</name>
</gene>
<dbReference type="InterPro" id="IPR050751">
    <property type="entry name" value="ECM_structural_protein"/>
</dbReference>
<dbReference type="AlphaFoldDB" id="C3XS82"/>
<dbReference type="EMBL" id="GG666457">
    <property type="protein sequence ID" value="EEN69097.1"/>
    <property type="molecule type" value="Genomic_DNA"/>
</dbReference>
<keyword evidence="7" id="KW-0472">Membrane</keyword>
<evidence type="ECO:0000256" key="7">
    <source>
        <dbReference type="SAM" id="Phobius"/>
    </source>
</evidence>
<organism>
    <name type="scientific">Branchiostoma floridae</name>
    <name type="common">Florida lancelet</name>
    <name type="synonym">Amphioxus</name>
    <dbReference type="NCBI Taxonomy" id="7739"/>
    <lineage>
        <taxon>Eukaryota</taxon>
        <taxon>Metazoa</taxon>
        <taxon>Chordata</taxon>
        <taxon>Cephalochordata</taxon>
        <taxon>Leptocardii</taxon>
        <taxon>Amphioxiformes</taxon>
        <taxon>Branchiostomatidae</taxon>
        <taxon>Branchiostoma</taxon>
    </lineage>
</organism>
<dbReference type="PROSITE" id="PS50026">
    <property type="entry name" value="EGF_3"/>
    <property type="match status" value="1"/>
</dbReference>
<dbReference type="InterPro" id="IPR001881">
    <property type="entry name" value="EGF-like_Ca-bd_dom"/>
</dbReference>
<reference evidence="9" key="1">
    <citation type="journal article" date="2008" name="Nature">
        <title>The amphioxus genome and the evolution of the chordate karyotype.</title>
        <authorList>
            <consortium name="US DOE Joint Genome Institute (JGI-PGF)"/>
            <person name="Putnam N.H."/>
            <person name="Butts T."/>
            <person name="Ferrier D.E.K."/>
            <person name="Furlong R.F."/>
            <person name="Hellsten U."/>
            <person name="Kawashima T."/>
            <person name="Robinson-Rechavi M."/>
            <person name="Shoguchi E."/>
            <person name="Terry A."/>
            <person name="Yu J.-K."/>
            <person name="Benito-Gutierrez E.L."/>
            <person name="Dubchak I."/>
            <person name="Garcia-Fernandez J."/>
            <person name="Gibson-Brown J.J."/>
            <person name="Grigoriev I.V."/>
            <person name="Horton A.C."/>
            <person name="de Jong P.J."/>
            <person name="Jurka J."/>
            <person name="Kapitonov V.V."/>
            <person name="Kohara Y."/>
            <person name="Kuroki Y."/>
            <person name="Lindquist E."/>
            <person name="Lucas S."/>
            <person name="Osoegawa K."/>
            <person name="Pennacchio L.A."/>
            <person name="Salamov A.A."/>
            <person name="Satou Y."/>
            <person name="Sauka-Spengler T."/>
            <person name="Schmutz J."/>
            <person name="Shin-I T."/>
            <person name="Toyoda A."/>
            <person name="Bronner-Fraser M."/>
            <person name="Fujiyama A."/>
            <person name="Holland L.Z."/>
            <person name="Holland P.W.H."/>
            <person name="Satoh N."/>
            <person name="Rokhsar D.S."/>
        </authorList>
    </citation>
    <scope>NUCLEOTIDE SEQUENCE [LARGE SCALE GENOMIC DNA]</scope>
    <source>
        <strain evidence="9">S238N-H82</strain>
        <tissue evidence="9">Testes</tissue>
    </source>
</reference>
<dbReference type="SMART" id="SM00179">
    <property type="entry name" value="EGF_CA"/>
    <property type="match status" value="1"/>
</dbReference>
<dbReference type="PANTHER" id="PTHR24034">
    <property type="entry name" value="EGF-LIKE DOMAIN-CONTAINING PROTEIN"/>
    <property type="match status" value="1"/>
</dbReference>
<evidence type="ECO:0000256" key="3">
    <source>
        <dbReference type="ARBA" id="ARBA00022737"/>
    </source>
</evidence>
<dbReference type="SUPFAM" id="SSF57184">
    <property type="entry name" value="Growth factor receptor domain"/>
    <property type="match status" value="1"/>
</dbReference>
<evidence type="ECO:0000256" key="6">
    <source>
        <dbReference type="SAM" id="MobiDB-lite"/>
    </source>
</evidence>
<dbReference type="InterPro" id="IPR018097">
    <property type="entry name" value="EGF_Ca-bd_CS"/>
</dbReference>
<feature type="compositionally biased region" description="Polar residues" evidence="6">
    <location>
        <begin position="311"/>
        <end position="326"/>
    </location>
</feature>
<protein>
    <recommendedName>
        <fullName evidence="8">EGF-like domain-containing protein</fullName>
    </recommendedName>
</protein>
<evidence type="ECO:0000256" key="1">
    <source>
        <dbReference type="ARBA" id="ARBA00022536"/>
    </source>
</evidence>
<dbReference type="InterPro" id="IPR049883">
    <property type="entry name" value="NOTCH1_EGF-like"/>
</dbReference>
<feature type="transmembrane region" description="Helical" evidence="7">
    <location>
        <begin position="97"/>
        <end position="117"/>
    </location>
</feature>
<evidence type="ECO:0000259" key="8">
    <source>
        <dbReference type="PROSITE" id="PS50026"/>
    </source>
</evidence>
<feature type="disulfide bond" evidence="5">
    <location>
        <begin position="163"/>
        <end position="172"/>
    </location>
</feature>
<dbReference type="Pfam" id="PF07645">
    <property type="entry name" value="EGF_CA"/>
    <property type="match status" value="1"/>
</dbReference>
<dbReference type="GO" id="GO:0005509">
    <property type="term" value="F:calcium ion binding"/>
    <property type="evidence" value="ECO:0007669"/>
    <property type="project" value="InterPro"/>
</dbReference>
<dbReference type="InterPro" id="IPR000742">
    <property type="entry name" value="EGF"/>
</dbReference>
<dbReference type="eggNOG" id="KOG1217">
    <property type="taxonomic scope" value="Eukaryota"/>
</dbReference>
<feature type="compositionally biased region" description="Low complexity" evidence="6">
    <location>
        <begin position="276"/>
        <end position="306"/>
    </location>
</feature>
<evidence type="ECO:0000256" key="2">
    <source>
        <dbReference type="ARBA" id="ARBA00022729"/>
    </source>
</evidence>
<feature type="compositionally biased region" description="Low complexity" evidence="6">
    <location>
        <begin position="331"/>
        <end position="353"/>
    </location>
</feature>
<keyword evidence="7" id="KW-1133">Transmembrane helix</keyword>
<dbReference type="InterPro" id="IPR009030">
    <property type="entry name" value="Growth_fac_rcpt_cys_sf"/>
</dbReference>
<dbReference type="PROSITE" id="PS01187">
    <property type="entry name" value="EGF_CA"/>
    <property type="match status" value="1"/>
</dbReference>
<evidence type="ECO:0000256" key="5">
    <source>
        <dbReference type="PROSITE-ProRule" id="PRU00076"/>
    </source>
</evidence>
<dbReference type="InParanoid" id="C3XS82"/>
<comment type="caution">
    <text evidence="5">Lacks conserved residue(s) required for the propagation of feature annotation.</text>
</comment>
<sequence>MPTRFPRAAGDRMLLGLYVTYPDNMHVFPGHILLSALQQHKTDIEETLGYNQVLTMALLNTYVMNEGYTLPPSEGGSSARAPNGEESGESFYPGMGAVLGGGAVCLVGVLVLVALLYRCKRKPGSVCGPHCCAGWDQVGDTCQPHCYHPCEHGTCVDTNVCECDPGWEGADCRHDIDECWYGQHACHHNCHNHEGCYTCFCDDGFQLINSTHCVASNGNTTVEPPLMTTASDSLCVTTIAATVGTATATANPQQTTTRTTTSGIRNTALTTAADVTTARRPQIATSTAAPQTSSTAPTTAVDVTTTRRSQDVTTDGQQRATRTTSRGLHISSTTTTTRAALTSARRIQRTTRATASSLHTSFIATTTTTTARITTAKRPLMRTTRTTEAPGRRHMTLSATGPIVQDNRKSPAPRARTDHQNVDQAIGGAVGALALLLLLVSLGVLAFCMRRKKAAARQDRLFSNLPQQPRGSLPGYSDTHWRNPAFENLYEEIPEARSPPPPYEATEACGATGGFADVAAMSKGGITDRNNVDMSLAGTIPAIPSKALKEMSPPLCNLHVNIQKEPLADDHGYEPLKKVPGNEYESLKRW</sequence>
<feature type="domain" description="EGF-like" evidence="8">
    <location>
        <begin position="138"/>
        <end position="173"/>
    </location>
</feature>
<dbReference type="Gene3D" id="2.10.25.10">
    <property type="entry name" value="Laminin"/>
    <property type="match status" value="2"/>
</dbReference>
<name>C3XS82_BRAFL</name>
<proteinExistence type="predicted"/>
<dbReference type="PANTHER" id="PTHR24034:SF209">
    <property type="entry name" value="EGF-LIKE DOMAIN-CONTAINING PROTEIN"/>
    <property type="match status" value="1"/>
</dbReference>
<evidence type="ECO:0000313" key="9">
    <source>
        <dbReference type="EMBL" id="EEN69097.1"/>
    </source>
</evidence>
<keyword evidence="7" id="KW-0812">Transmembrane</keyword>